<dbReference type="EMBL" id="PGCJ01000901">
    <property type="protein sequence ID" value="PLW15221.1"/>
    <property type="molecule type" value="Genomic_DNA"/>
</dbReference>
<reference evidence="3 4" key="1">
    <citation type="submission" date="2017-11" db="EMBL/GenBank/DDBJ databases">
        <title>De novo assembly and phasing of dikaryotic genomes from two isolates of Puccinia coronata f. sp. avenae, the causal agent of oat crown rust.</title>
        <authorList>
            <person name="Miller M.E."/>
            <person name="Zhang Y."/>
            <person name="Omidvar V."/>
            <person name="Sperschneider J."/>
            <person name="Schwessinger B."/>
            <person name="Raley C."/>
            <person name="Palmer J.M."/>
            <person name="Garnica D."/>
            <person name="Upadhyaya N."/>
            <person name="Rathjen J."/>
            <person name="Taylor J.M."/>
            <person name="Park R.F."/>
            <person name="Dodds P.N."/>
            <person name="Hirsch C.D."/>
            <person name="Kianian S.F."/>
            <person name="Figueroa M."/>
        </authorList>
    </citation>
    <scope>NUCLEOTIDE SEQUENCE [LARGE SCALE GENOMIC DNA]</scope>
    <source>
        <strain evidence="3">12NC29</strain>
    </source>
</reference>
<dbReference type="Proteomes" id="UP000235388">
    <property type="component" value="Unassembled WGS sequence"/>
</dbReference>
<evidence type="ECO:0000256" key="1">
    <source>
        <dbReference type="SAM" id="MobiDB-lite"/>
    </source>
</evidence>
<comment type="caution">
    <text evidence="3">The sequence shown here is derived from an EMBL/GenBank/DDBJ whole genome shotgun (WGS) entry which is preliminary data.</text>
</comment>
<accession>A0A2N5SPT0</accession>
<dbReference type="PROSITE" id="PS51257">
    <property type="entry name" value="PROKAR_LIPOPROTEIN"/>
    <property type="match status" value="1"/>
</dbReference>
<evidence type="ECO:0000313" key="3">
    <source>
        <dbReference type="EMBL" id="PLW15221.1"/>
    </source>
</evidence>
<evidence type="ECO:0000313" key="4">
    <source>
        <dbReference type="Proteomes" id="UP000235388"/>
    </source>
</evidence>
<feature type="chain" id="PRO_5014600610" evidence="2">
    <location>
        <begin position="23"/>
        <end position="121"/>
    </location>
</feature>
<keyword evidence="4" id="KW-1185">Reference proteome</keyword>
<sequence length="121" mass="13391">MYLAGLKLCVLLIFAFLGVTSCAPSPPLRNVGLLSERKLLEHMSILRFRHCRKCKNSRARSVSSTVSDGQHFMKRTSSPDSSNADRGFTKFKSNHGMEPSSFTNIKRNGKDLDANNGRASS</sequence>
<gene>
    <name evidence="3" type="ORF">PCANC_13901</name>
</gene>
<name>A0A2N5SPT0_9BASI</name>
<keyword evidence="2" id="KW-0732">Signal</keyword>
<organism evidence="3 4">
    <name type="scientific">Puccinia coronata f. sp. avenae</name>
    <dbReference type="NCBI Taxonomy" id="200324"/>
    <lineage>
        <taxon>Eukaryota</taxon>
        <taxon>Fungi</taxon>
        <taxon>Dikarya</taxon>
        <taxon>Basidiomycota</taxon>
        <taxon>Pucciniomycotina</taxon>
        <taxon>Pucciniomycetes</taxon>
        <taxon>Pucciniales</taxon>
        <taxon>Pucciniaceae</taxon>
        <taxon>Puccinia</taxon>
    </lineage>
</organism>
<proteinExistence type="predicted"/>
<dbReference type="AlphaFoldDB" id="A0A2N5SPT0"/>
<protein>
    <submittedName>
        <fullName evidence="3">Uncharacterized protein</fullName>
    </submittedName>
</protein>
<evidence type="ECO:0000256" key="2">
    <source>
        <dbReference type="SAM" id="SignalP"/>
    </source>
</evidence>
<feature type="region of interest" description="Disordered" evidence="1">
    <location>
        <begin position="60"/>
        <end position="121"/>
    </location>
</feature>
<feature type="signal peptide" evidence="2">
    <location>
        <begin position="1"/>
        <end position="22"/>
    </location>
</feature>
<feature type="compositionally biased region" description="Polar residues" evidence="1">
    <location>
        <begin position="75"/>
        <end position="84"/>
    </location>
</feature>